<sequence>MEKRVSNRRGKKKNEGGVEKWGVSEMRSRNTKKAKEIEEATPSLPRENEKTEQKAISEANGESTSGDGESQEKARQSLE</sequence>
<comment type="caution">
    <text evidence="2">The sequence shown here is derived from an EMBL/GenBank/DDBJ whole genome shotgun (WGS) entry which is preliminary data.</text>
</comment>
<protein>
    <submittedName>
        <fullName evidence="2">Uncharacterized protein</fullName>
    </submittedName>
</protein>
<feature type="compositionally biased region" description="Basic and acidic residues" evidence="1">
    <location>
        <begin position="46"/>
        <end position="55"/>
    </location>
</feature>
<feature type="compositionally biased region" description="Basic and acidic residues" evidence="1">
    <location>
        <begin position="70"/>
        <end position="79"/>
    </location>
</feature>
<evidence type="ECO:0000256" key="1">
    <source>
        <dbReference type="SAM" id="MobiDB-lite"/>
    </source>
</evidence>
<name>A0A2G5TMI2_9PELO</name>
<proteinExistence type="predicted"/>
<evidence type="ECO:0000313" key="3">
    <source>
        <dbReference type="Proteomes" id="UP000230233"/>
    </source>
</evidence>
<dbReference type="EMBL" id="PDUG01000005">
    <property type="protein sequence ID" value="PIC28463.1"/>
    <property type="molecule type" value="Genomic_DNA"/>
</dbReference>
<reference evidence="3" key="1">
    <citation type="submission" date="2017-10" db="EMBL/GenBank/DDBJ databases">
        <title>Rapid genome shrinkage in a self-fertile nematode reveals novel sperm competition proteins.</title>
        <authorList>
            <person name="Yin D."/>
            <person name="Schwarz E.M."/>
            <person name="Thomas C.G."/>
            <person name="Felde R.L."/>
            <person name="Korf I.F."/>
            <person name="Cutter A.D."/>
            <person name="Schartner C.M."/>
            <person name="Ralston E.J."/>
            <person name="Meyer B.J."/>
            <person name="Haag E.S."/>
        </authorList>
    </citation>
    <scope>NUCLEOTIDE SEQUENCE [LARGE SCALE GENOMIC DNA]</scope>
    <source>
        <strain evidence="3">JU1422</strain>
    </source>
</reference>
<keyword evidence="3" id="KW-1185">Reference proteome</keyword>
<organism evidence="2 3">
    <name type="scientific">Caenorhabditis nigoni</name>
    <dbReference type="NCBI Taxonomy" id="1611254"/>
    <lineage>
        <taxon>Eukaryota</taxon>
        <taxon>Metazoa</taxon>
        <taxon>Ecdysozoa</taxon>
        <taxon>Nematoda</taxon>
        <taxon>Chromadorea</taxon>
        <taxon>Rhabditida</taxon>
        <taxon>Rhabditina</taxon>
        <taxon>Rhabditomorpha</taxon>
        <taxon>Rhabditoidea</taxon>
        <taxon>Rhabditidae</taxon>
        <taxon>Peloderinae</taxon>
        <taxon>Caenorhabditis</taxon>
    </lineage>
</organism>
<accession>A0A2G5TMI2</accession>
<evidence type="ECO:0000313" key="2">
    <source>
        <dbReference type="EMBL" id="PIC28463.1"/>
    </source>
</evidence>
<feature type="compositionally biased region" description="Basic residues" evidence="1">
    <location>
        <begin position="1"/>
        <end position="12"/>
    </location>
</feature>
<gene>
    <name evidence="2" type="primary">Cnig_chr_V.g20368</name>
    <name evidence="2" type="ORF">B9Z55_020368</name>
</gene>
<dbReference type="Proteomes" id="UP000230233">
    <property type="component" value="Chromosome V"/>
</dbReference>
<dbReference type="AlphaFoldDB" id="A0A2G5TMI2"/>
<feature type="region of interest" description="Disordered" evidence="1">
    <location>
        <begin position="1"/>
        <end position="79"/>
    </location>
</feature>